<dbReference type="AlphaFoldDB" id="A0A1E5SHH7"/>
<sequence length="138" mass="16461">MFNFLKKKKELPEFKFIKTYSEKDKYFSRTKKWDWLNSEQISLFEKSVNGKIKIITLDYWSQEMFLDADGQKTISNYLNILVKQFQNSKMEIPDDLDKFMIETLLSLKSDLNAIEFNNSPKKLKPEFKNPIKKQSNNA</sequence>
<protein>
    <submittedName>
        <fullName evidence="1">Uncharacterized protein</fullName>
    </submittedName>
</protein>
<dbReference type="OrthoDB" id="1356646at2"/>
<name>A0A1E5SHH7_9FLAO</name>
<keyword evidence="2" id="KW-1185">Reference proteome</keyword>
<dbReference type="EMBL" id="MDJD01000054">
    <property type="protein sequence ID" value="OEJ98526.1"/>
    <property type="molecule type" value="Genomic_DNA"/>
</dbReference>
<dbReference type="STRING" id="1849968.A8C32_04785"/>
<dbReference type="RefSeq" id="WP_069831214.1">
    <property type="nucleotide sequence ID" value="NZ_MDJD01000054.1"/>
</dbReference>
<organism evidence="1 2">
    <name type="scientific">Flavivirga aquatica</name>
    <dbReference type="NCBI Taxonomy" id="1849968"/>
    <lineage>
        <taxon>Bacteria</taxon>
        <taxon>Pseudomonadati</taxon>
        <taxon>Bacteroidota</taxon>
        <taxon>Flavobacteriia</taxon>
        <taxon>Flavobacteriales</taxon>
        <taxon>Flavobacteriaceae</taxon>
        <taxon>Flavivirga</taxon>
    </lineage>
</organism>
<accession>A0A1E5SHH7</accession>
<proteinExistence type="predicted"/>
<comment type="caution">
    <text evidence="1">The sequence shown here is derived from an EMBL/GenBank/DDBJ whole genome shotgun (WGS) entry which is preliminary data.</text>
</comment>
<dbReference type="Proteomes" id="UP000095713">
    <property type="component" value="Unassembled WGS sequence"/>
</dbReference>
<evidence type="ECO:0000313" key="2">
    <source>
        <dbReference type="Proteomes" id="UP000095713"/>
    </source>
</evidence>
<evidence type="ECO:0000313" key="1">
    <source>
        <dbReference type="EMBL" id="OEJ98526.1"/>
    </source>
</evidence>
<gene>
    <name evidence="1" type="ORF">A8C32_04785</name>
</gene>
<reference evidence="1 2" key="1">
    <citation type="submission" date="2016-05" db="EMBL/GenBank/DDBJ databases">
        <title>Draft Genome Sequence of Algibacter sp. Strain SK-16 Isolated from the Surface Water of Aburatsubo Inlet.</title>
        <authorList>
            <person name="Wong S.-K."/>
            <person name="Yoshizawa S."/>
            <person name="Nakajima Y."/>
            <person name="Ogura Y."/>
            <person name="Tetsuya H."/>
            <person name="Hamasaki K."/>
        </authorList>
    </citation>
    <scope>NUCLEOTIDE SEQUENCE [LARGE SCALE GENOMIC DNA]</scope>
    <source>
        <strain evidence="1 2">SK-16</strain>
    </source>
</reference>